<dbReference type="SUPFAM" id="SSF50475">
    <property type="entry name" value="FMN-binding split barrel"/>
    <property type="match status" value="1"/>
</dbReference>
<dbReference type="Proteomes" id="UP000823736">
    <property type="component" value="Unassembled WGS sequence"/>
</dbReference>
<evidence type="ECO:0008006" key="6">
    <source>
        <dbReference type="Google" id="ProtNLM"/>
    </source>
</evidence>
<evidence type="ECO:0000313" key="4">
    <source>
        <dbReference type="EMBL" id="MBP1987712.1"/>
    </source>
</evidence>
<feature type="domain" description="DUF447" evidence="3">
    <location>
        <begin position="143"/>
        <end position="196"/>
    </location>
</feature>
<feature type="domain" description="DUF447" evidence="2">
    <location>
        <begin position="26"/>
        <end position="135"/>
    </location>
</feature>
<dbReference type="InterPro" id="IPR007386">
    <property type="entry name" value="DUF447_N"/>
</dbReference>
<evidence type="ECO:0000259" key="2">
    <source>
        <dbReference type="Pfam" id="PF04289"/>
    </source>
</evidence>
<organism evidence="4 5">
    <name type="scientific">Halolamina salifodinae</name>
    <dbReference type="NCBI Taxonomy" id="1202767"/>
    <lineage>
        <taxon>Archaea</taxon>
        <taxon>Methanobacteriati</taxon>
        <taxon>Methanobacteriota</taxon>
        <taxon>Stenosarchaea group</taxon>
        <taxon>Halobacteria</taxon>
        <taxon>Halobacteriales</taxon>
        <taxon>Haloferacaceae</taxon>
    </lineage>
</organism>
<dbReference type="InterPro" id="IPR012349">
    <property type="entry name" value="Split_barrel_FMN-bd"/>
</dbReference>
<dbReference type="EMBL" id="JAGGLC010000004">
    <property type="protein sequence ID" value="MBP1987712.1"/>
    <property type="molecule type" value="Genomic_DNA"/>
</dbReference>
<keyword evidence="5" id="KW-1185">Reference proteome</keyword>
<gene>
    <name evidence="4" type="ORF">J2753_002213</name>
</gene>
<dbReference type="Pfam" id="PF04289">
    <property type="entry name" value="DUF447_N"/>
    <property type="match status" value="1"/>
</dbReference>
<name>A0A8T4GZI4_9EURY</name>
<comment type="caution">
    <text evidence="4">The sequence shown here is derived from an EMBL/GenBank/DDBJ whole genome shotgun (WGS) entry which is preliminary data.</text>
</comment>
<evidence type="ECO:0000259" key="3">
    <source>
        <dbReference type="Pfam" id="PF20766"/>
    </source>
</evidence>
<protein>
    <recommendedName>
        <fullName evidence="6">DUF447 family protein</fullName>
    </recommendedName>
</protein>
<dbReference type="AlphaFoldDB" id="A0A8T4GZI4"/>
<dbReference type="OrthoDB" id="146030at2157"/>
<dbReference type="Gene3D" id="1.20.58.290">
    <property type="entry name" value="Hypothetical membrane protein ta0354_69_121"/>
    <property type="match status" value="1"/>
</dbReference>
<evidence type="ECO:0000313" key="5">
    <source>
        <dbReference type="Proteomes" id="UP000823736"/>
    </source>
</evidence>
<proteinExistence type="predicted"/>
<dbReference type="InterPro" id="IPR049288">
    <property type="entry name" value="DUF447_C"/>
</dbReference>
<reference evidence="4" key="1">
    <citation type="submission" date="2021-03" db="EMBL/GenBank/DDBJ databases">
        <title>Genomic Encyclopedia of Type Strains, Phase IV (KMG-IV): sequencing the most valuable type-strain genomes for metagenomic binning, comparative biology and taxonomic classification.</title>
        <authorList>
            <person name="Goeker M."/>
        </authorList>
    </citation>
    <scope>NUCLEOTIDE SEQUENCE</scope>
    <source>
        <strain evidence="4">DSM 26232</strain>
    </source>
</reference>
<dbReference type="Pfam" id="PF20766">
    <property type="entry name" value="DUF447_C"/>
    <property type="match status" value="1"/>
</dbReference>
<evidence type="ECO:0000256" key="1">
    <source>
        <dbReference type="SAM" id="MobiDB-lite"/>
    </source>
</evidence>
<accession>A0A8T4GZI4</accession>
<dbReference type="Gene3D" id="2.30.110.10">
    <property type="entry name" value="Electron Transport, Fmn-binding Protein, Chain A"/>
    <property type="match status" value="1"/>
</dbReference>
<sequence length="208" mass="22769">MTGGSDGWRPEDDAPEGWPVPLRGVTESVIATKGPNDLWNVAALGLHARESVVARTYGNTRTRRNFERRGGGVVQFVADPRAFVDAALSIREEAEPVLPSADAWIEVDATLVSSREEDGTTIREWELDPGESEVIREGPTTINRGFGAVVEATVAASRLGVSGFDDADLRDRLDFLASVTERCGGAREREAMARVAEYVDWDRREPEN</sequence>
<dbReference type="RefSeq" id="WP_209492073.1">
    <property type="nucleotide sequence ID" value="NZ_JAGGLC010000004.1"/>
</dbReference>
<feature type="region of interest" description="Disordered" evidence="1">
    <location>
        <begin position="1"/>
        <end position="21"/>
    </location>
</feature>